<organism evidence="3 4">
    <name type="scientific">Heracleum sosnowskyi</name>
    <dbReference type="NCBI Taxonomy" id="360622"/>
    <lineage>
        <taxon>Eukaryota</taxon>
        <taxon>Viridiplantae</taxon>
        <taxon>Streptophyta</taxon>
        <taxon>Embryophyta</taxon>
        <taxon>Tracheophyta</taxon>
        <taxon>Spermatophyta</taxon>
        <taxon>Magnoliopsida</taxon>
        <taxon>eudicotyledons</taxon>
        <taxon>Gunneridae</taxon>
        <taxon>Pentapetalae</taxon>
        <taxon>asterids</taxon>
        <taxon>campanulids</taxon>
        <taxon>Apiales</taxon>
        <taxon>Apiaceae</taxon>
        <taxon>Apioideae</taxon>
        <taxon>apioid superclade</taxon>
        <taxon>Tordylieae</taxon>
        <taxon>Tordyliinae</taxon>
        <taxon>Heracleum</taxon>
    </lineage>
</organism>
<reference evidence="3" key="2">
    <citation type="submission" date="2023-05" db="EMBL/GenBank/DDBJ databases">
        <authorList>
            <person name="Schelkunov M.I."/>
        </authorList>
    </citation>
    <scope>NUCLEOTIDE SEQUENCE</scope>
    <source>
        <strain evidence="3">Hsosn_3</strain>
        <tissue evidence="3">Leaf</tissue>
    </source>
</reference>
<name>A0AAD8IZA0_9APIA</name>
<dbReference type="Proteomes" id="UP001237642">
    <property type="component" value="Unassembled WGS sequence"/>
</dbReference>
<feature type="coiled-coil region" evidence="1">
    <location>
        <begin position="611"/>
        <end position="670"/>
    </location>
</feature>
<feature type="region of interest" description="Disordered" evidence="2">
    <location>
        <begin position="698"/>
        <end position="761"/>
    </location>
</feature>
<comment type="caution">
    <text evidence="3">The sequence shown here is derived from an EMBL/GenBank/DDBJ whole genome shotgun (WGS) entry which is preliminary data.</text>
</comment>
<gene>
    <name evidence="3" type="ORF">POM88_012759</name>
</gene>
<evidence type="ECO:0000256" key="2">
    <source>
        <dbReference type="SAM" id="MobiDB-lite"/>
    </source>
</evidence>
<evidence type="ECO:0000313" key="3">
    <source>
        <dbReference type="EMBL" id="KAK1393703.1"/>
    </source>
</evidence>
<dbReference type="EMBL" id="JAUIZM010000003">
    <property type="protein sequence ID" value="KAK1393703.1"/>
    <property type="molecule type" value="Genomic_DNA"/>
</dbReference>
<evidence type="ECO:0000313" key="4">
    <source>
        <dbReference type="Proteomes" id="UP001237642"/>
    </source>
</evidence>
<keyword evidence="4" id="KW-1185">Reference proteome</keyword>
<evidence type="ECO:0000256" key="1">
    <source>
        <dbReference type="SAM" id="Coils"/>
    </source>
</evidence>
<feature type="compositionally biased region" description="Basic residues" evidence="2">
    <location>
        <begin position="312"/>
        <end position="323"/>
    </location>
</feature>
<feature type="compositionally biased region" description="Polar residues" evidence="2">
    <location>
        <begin position="746"/>
        <end position="761"/>
    </location>
</feature>
<feature type="compositionally biased region" description="Basic and acidic residues" evidence="2">
    <location>
        <begin position="698"/>
        <end position="732"/>
    </location>
</feature>
<feature type="compositionally biased region" description="Basic residues" evidence="2">
    <location>
        <begin position="281"/>
        <end position="294"/>
    </location>
</feature>
<accession>A0AAD8IZA0</accession>
<feature type="region of interest" description="Disordered" evidence="2">
    <location>
        <begin position="948"/>
        <end position="970"/>
    </location>
</feature>
<feature type="region of interest" description="Disordered" evidence="2">
    <location>
        <begin position="509"/>
        <end position="539"/>
    </location>
</feature>
<reference evidence="3" key="1">
    <citation type="submission" date="2023-02" db="EMBL/GenBank/DDBJ databases">
        <title>Genome of toxic invasive species Heracleum sosnowskyi carries increased number of genes despite the absence of recent whole-genome duplications.</title>
        <authorList>
            <person name="Schelkunov M."/>
            <person name="Shtratnikova V."/>
            <person name="Makarenko M."/>
            <person name="Klepikova A."/>
            <person name="Omelchenko D."/>
            <person name="Novikova G."/>
            <person name="Obukhova E."/>
            <person name="Bogdanov V."/>
            <person name="Penin A."/>
            <person name="Logacheva M."/>
        </authorList>
    </citation>
    <scope>NUCLEOTIDE SEQUENCE</scope>
    <source>
        <strain evidence="3">Hsosn_3</strain>
        <tissue evidence="3">Leaf</tissue>
    </source>
</reference>
<feature type="region of interest" description="Disordered" evidence="2">
    <location>
        <begin position="269"/>
        <end position="341"/>
    </location>
</feature>
<sequence>MFTASGLEFVPNNYAAPLANENAPEAFHLIQNFLSNSDIGTALTAPLKLSASQIRTLWQTGTYDNGGETGSPSIIFEFQEEEFTVTPTTVRDALGLEDFNAFTISVGDSELVRMMREIGYSGPLTKIGQLKRPFLRKEWSFFFDCITRAFGKKCTNWDAIPTDSLQIGYSLLYGGNFDVARLVLNNIGEKMTEHRGVVYFARFCQLIFSECVSEVEIAENDVIPCFKLHKRIFSDLTNKDNKKGDVGILLLLESVQQFLVQLQQQQLANSEAGPSVSQSQRSKKSKLRAVKSARVKPSANEAGVSTTDGMPQKKRLTKRRANRAKSDDADEKSETDDETLHQRKRRLVAAHLFGASNVNAEAAPMPEMVSADIEAPTSKADDVVEEAADHSDSRVFEKMDFFVDEDILDAHPSISICDTEDVAADQATLVIEDSVASHTENLSVHNLHSDKGEEVDQRIEVATEPILDEAVAENVQEAADKLNSEDNIFLETLPQSVVEIVRKEAEFDNPERMAENVSAENTAEDDNVEDSSAHSHPDIQEELSDIRLNSDEEREVNRATAEHFQDMYYNRWAAADCVFSAQRAADFLADSVKQISNSDVLTSLKATVVQVKALNNRFDETQTVVTNLRNEVGIRDLTLKTDRSYYSAMFKQQAKDSDELKKRLGKVEENQIAMSAQLNSISTAIELLTSVLLSDDVKKGESVPNDKCKDTQTLRRRDDSADGGSKETERKQISAQGQRRSRLNSDRLTNSGKGISNSASGSRLKSLIISANPSTDEEIATKMFLEEHGNEATVEDMEAEMLSLAEEHEKKLKDGTYKKKAVKAPRKKETGISIKENTQQSIQYTRRPVIANADKGKGKLIEEGQLPRKNYSTSDIAQVESKFIKSTSDAAQVDVSTKVITTSDNAHVVQTQLAPQLQDTFRRPILPETLKPETVNFSETRTVLGKESYDKSGLGSHREKRINNRPGDQSSLAVSGIFTQENLDMLESVQMIFHKVLKKEFLLYFMADGRVYKVAESDINLKSYEELEYVLYLLKVKNRSTHDAALVIREKMLKSKIMLGGGVSSAYIPKYRDAYGKIVEMKRNSARLRTDLGVKVLEFNLESDKSYFIRLGNEMRKNSIYSLRAAIYQTGESDPELRELKKVMVEELERAERRLLMDYLRTVPDIQEIK</sequence>
<keyword evidence="1" id="KW-0175">Coiled coil</keyword>
<protein>
    <submittedName>
        <fullName evidence="3">Uncharacterized protein</fullName>
    </submittedName>
</protein>
<proteinExistence type="predicted"/>
<feature type="compositionally biased region" description="Acidic residues" evidence="2">
    <location>
        <begin position="328"/>
        <end position="337"/>
    </location>
</feature>
<dbReference type="AlphaFoldDB" id="A0AAD8IZA0"/>